<evidence type="ECO:0000256" key="4">
    <source>
        <dbReference type="ARBA" id="ARBA00022964"/>
    </source>
</evidence>
<evidence type="ECO:0000256" key="2">
    <source>
        <dbReference type="ARBA" id="ARBA00005896"/>
    </source>
</evidence>
<keyword evidence="9" id="KW-1185">Reference proteome</keyword>
<evidence type="ECO:0000256" key="5">
    <source>
        <dbReference type="ARBA" id="ARBA00023002"/>
    </source>
</evidence>
<organism evidence="8 9">
    <name type="scientific">Colletotrichum scovillei</name>
    <dbReference type="NCBI Taxonomy" id="1209932"/>
    <lineage>
        <taxon>Eukaryota</taxon>
        <taxon>Fungi</taxon>
        <taxon>Dikarya</taxon>
        <taxon>Ascomycota</taxon>
        <taxon>Pezizomycotina</taxon>
        <taxon>Sordariomycetes</taxon>
        <taxon>Hypocreomycetidae</taxon>
        <taxon>Glomerellales</taxon>
        <taxon>Glomerellaceae</taxon>
        <taxon>Colletotrichum</taxon>
        <taxon>Colletotrichum acutatum species complex</taxon>
    </lineage>
</organism>
<dbReference type="FunFam" id="3.60.130.10:FF:000008">
    <property type="entry name" value="Alpha-ketoglutarate-dependent taurine dioxygenase"/>
    <property type="match status" value="1"/>
</dbReference>
<dbReference type="PANTHER" id="PTHR30468">
    <property type="entry name" value="ALPHA-KETOGLUTARATE-DEPENDENT SULFONATE DIOXYGENASE"/>
    <property type="match status" value="1"/>
</dbReference>
<keyword evidence="4 8" id="KW-0223">Dioxygenase</keyword>
<dbReference type="PANTHER" id="PTHR30468:SF9">
    <property type="entry name" value="ALPHA-KETOGLUTARATE-DEPENDENT TAURINE DIOXYGENASE (AFU_ORTHOLOGUE AFUA_3G01010)"/>
    <property type="match status" value="1"/>
</dbReference>
<dbReference type="Pfam" id="PF02668">
    <property type="entry name" value="TauD"/>
    <property type="match status" value="1"/>
</dbReference>
<evidence type="ECO:0000256" key="3">
    <source>
        <dbReference type="ARBA" id="ARBA00022723"/>
    </source>
</evidence>
<comment type="caution">
    <text evidence="8">The sequence shown here is derived from an EMBL/GenBank/DDBJ whole genome shotgun (WGS) entry which is preliminary data.</text>
</comment>
<dbReference type="InterPro" id="IPR003819">
    <property type="entry name" value="TauD/TfdA-like"/>
</dbReference>
<comment type="similarity">
    <text evidence="2">Belongs to the TfdA dioxygenase family.</text>
</comment>
<sequence>MRRSRGIGPGETPRIRSRDLQDLKGSLSLCVSARTRSSCYYSIICKDLTSYPFSELNRISASLNKIIMVPAPIDPSITDVAEPRKDTLGLPETTKARLTKAGVDLSNGYPYRPSRPLYLDDAYNIRNKEREYVDAGSRADKSKKNLLGAATKVTNLTAHIGTEIEGLQLKDLTPEQKDELALLIAERSVVFFRDQDLSPQQQKELGDWYGEVEVHPQVPQVPGVLGVTVIWPALMATERKANFRNPGGASKWHTDLVHERQPSGITHLHNDAVPPIGGDTLWASGYSAYEKLSPDFRKIIDGKYAVYRSAHTYLDRNDPEAGPKHIERAHPLVRVHPATGWKSLYVNRLFTTHIIGLDKAESDVILNYLFDVYEKNVDIQVRFKWTPNTSALWDNRITIHNASWDYEGNHPRHGTRVTSLAEKPYFDAAAPSRREALGLLGPDEKEELGIDGTIKGLKDFSL</sequence>
<dbReference type="Gene3D" id="3.60.130.10">
    <property type="entry name" value="Clavaminate synthase-like"/>
    <property type="match status" value="1"/>
</dbReference>
<dbReference type="EMBL" id="JAESDN010000011">
    <property type="protein sequence ID" value="KAG7044115.1"/>
    <property type="molecule type" value="Genomic_DNA"/>
</dbReference>
<keyword evidence="3" id="KW-0479">Metal-binding</keyword>
<reference evidence="8" key="1">
    <citation type="submission" date="2021-05" db="EMBL/GenBank/DDBJ databases">
        <title>Comparative genomics of three Colletotrichum scovillei strains and genetic complementation revealed genes involved fungal growth and virulence on chili pepper.</title>
        <authorList>
            <person name="Hsieh D.-K."/>
            <person name="Chuang S.-C."/>
            <person name="Chen C.-Y."/>
            <person name="Chao Y.-T."/>
            <person name="Lu M.-Y.J."/>
            <person name="Lee M.-H."/>
            <person name="Shih M.-C."/>
        </authorList>
    </citation>
    <scope>NUCLEOTIDE SEQUENCE</scope>
    <source>
        <strain evidence="8">Coll-153</strain>
    </source>
</reference>
<proteinExistence type="inferred from homology"/>
<gene>
    <name evidence="8" type="ORF">JMJ77_011932</name>
</gene>
<evidence type="ECO:0000256" key="1">
    <source>
        <dbReference type="ARBA" id="ARBA00001954"/>
    </source>
</evidence>
<comment type="cofactor">
    <cofactor evidence="1">
        <name>Fe(2+)</name>
        <dbReference type="ChEBI" id="CHEBI:29033"/>
    </cofactor>
</comment>
<dbReference type="GO" id="GO:0016706">
    <property type="term" value="F:2-oxoglutarate-dependent dioxygenase activity"/>
    <property type="evidence" value="ECO:0007669"/>
    <property type="project" value="TreeGrafter"/>
</dbReference>
<dbReference type="GO" id="GO:0005737">
    <property type="term" value="C:cytoplasm"/>
    <property type="evidence" value="ECO:0007669"/>
    <property type="project" value="TreeGrafter"/>
</dbReference>
<name>A0A9P7QXQ8_9PEZI</name>
<evidence type="ECO:0000313" key="9">
    <source>
        <dbReference type="Proteomes" id="UP000699042"/>
    </source>
</evidence>
<feature type="domain" description="TauD/TfdA-like" evidence="7">
    <location>
        <begin position="153"/>
        <end position="418"/>
    </location>
</feature>
<keyword evidence="6" id="KW-0408">Iron</keyword>
<dbReference type="SUPFAM" id="SSF51197">
    <property type="entry name" value="Clavaminate synthase-like"/>
    <property type="match status" value="1"/>
</dbReference>
<evidence type="ECO:0000256" key="6">
    <source>
        <dbReference type="ARBA" id="ARBA00023004"/>
    </source>
</evidence>
<protein>
    <submittedName>
        <fullName evidence="8">TfdA family Taurine catabolism dioxygenase TauD</fullName>
    </submittedName>
</protein>
<dbReference type="GO" id="GO:0046872">
    <property type="term" value="F:metal ion binding"/>
    <property type="evidence" value="ECO:0007669"/>
    <property type="project" value="UniProtKB-KW"/>
</dbReference>
<keyword evidence="5" id="KW-0560">Oxidoreductase</keyword>
<dbReference type="InterPro" id="IPR042098">
    <property type="entry name" value="TauD-like_sf"/>
</dbReference>
<evidence type="ECO:0000313" key="8">
    <source>
        <dbReference type="EMBL" id="KAG7044115.1"/>
    </source>
</evidence>
<accession>A0A9P7QXQ8</accession>
<evidence type="ECO:0000259" key="7">
    <source>
        <dbReference type="Pfam" id="PF02668"/>
    </source>
</evidence>
<dbReference type="Proteomes" id="UP000699042">
    <property type="component" value="Unassembled WGS sequence"/>
</dbReference>
<dbReference type="InterPro" id="IPR051323">
    <property type="entry name" value="AtsK-like"/>
</dbReference>
<dbReference type="AlphaFoldDB" id="A0A9P7QXQ8"/>